<feature type="domain" description="N-acetyltransferase" evidence="3">
    <location>
        <begin position="1"/>
        <end position="127"/>
    </location>
</feature>
<dbReference type="AlphaFoldDB" id="A0A9D0Z1E1"/>
<dbReference type="Gene3D" id="3.40.630.30">
    <property type="match status" value="1"/>
</dbReference>
<dbReference type="SUPFAM" id="SSF55729">
    <property type="entry name" value="Acyl-CoA N-acyltransferases (Nat)"/>
    <property type="match status" value="1"/>
</dbReference>
<keyword evidence="1" id="KW-0808">Transferase</keyword>
<accession>A0A9D0Z1E1</accession>
<evidence type="ECO:0000256" key="2">
    <source>
        <dbReference type="ARBA" id="ARBA00023315"/>
    </source>
</evidence>
<dbReference type="Pfam" id="PF00583">
    <property type="entry name" value="Acetyltransf_1"/>
    <property type="match status" value="1"/>
</dbReference>
<gene>
    <name evidence="4" type="ORF">IAB74_01940</name>
</gene>
<evidence type="ECO:0000256" key="1">
    <source>
        <dbReference type="ARBA" id="ARBA00022679"/>
    </source>
</evidence>
<dbReference type="Proteomes" id="UP000886796">
    <property type="component" value="Unassembled WGS sequence"/>
</dbReference>
<dbReference type="EMBL" id="DVFK01000024">
    <property type="protein sequence ID" value="HIQ67257.1"/>
    <property type="molecule type" value="Genomic_DNA"/>
</dbReference>
<organism evidence="4 5">
    <name type="scientific">Candidatus Faecousia excrementigallinarum</name>
    <dbReference type="NCBI Taxonomy" id="2840806"/>
    <lineage>
        <taxon>Bacteria</taxon>
        <taxon>Bacillati</taxon>
        <taxon>Bacillota</taxon>
        <taxon>Clostridia</taxon>
        <taxon>Eubacteriales</taxon>
        <taxon>Oscillospiraceae</taxon>
        <taxon>Faecousia</taxon>
    </lineage>
</organism>
<reference evidence="4" key="2">
    <citation type="journal article" date="2021" name="PeerJ">
        <title>Extensive microbial diversity within the chicken gut microbiome revealed by metagenomics and culture.</title>
        <authorList>
            <person name="Gilroy R."/>
            <person name="Ravi A."/>
            <person name="Getino M."/>
            <person name="Pursley I."/>
            <person name="Horton D.L."/>
            <person name="Alikhan N.F."/>
            <person name="Baker D."/>
            <person name="Gharbi K."/>
            <person name="Hall N."/>
            <person name="Watson M."/>
            <person name="Adriaenssens E.M."/>
            <person name="Foster-Nyarko E."/>
            <person name="Jarju S."/>
            <person name="Secka A."/>
            <person name="Antonio M."/>
            <person name="Oren A."/>
            <person name="Chaudhuri R.R."/>
            <person name="La Ragione R."/>
            <person name="Hildebrand F."/>
            <person name="Pallen M.J."/>
        </authorList>
    </citation>
    <scope>NUCLEOTIDE SEQUENCE</scope>
    <source>
        <strain evidence="4">13361</strain>
    </source>
</reference>
<keyword evidence="2" id="KW-0012">Acyltransferase</keyword>
<dbReference type="InterPro" id="IPR016181">
    <property type="entry name" value="Acyl_CoA_acyltransferase"/>
</dbReference>
<dbReference type="GO" id="GO:0016747">
    <property type="term" value="F:acyltransferase activity, transferring groups other than amino-acyl groups"/>
    <property type="evidence" value="ECO:0007669"/>
    <property type="project" value="InterPro"/>
</dbReference>
<dbReference type="PANTHER" id="PTHR43877">
    <property type="entry name" value="AMINOALKYLPHOSPHONATE N-ACETYLTRANSFERASE-RELATED-RELATED"/>
    <property type="match status" value="1"/>
</dbReference>
<dbReference type="CDD" id="cd04301">
    <property type="entry name" value="NAT_SF"/>
    <property type="match status" value="1"/>
</dbReference>
<name>A0A9D0Z1E1_9FIRM</name>
<dbReference type="InterPro" id="IPR050832">
    <property type="entry name" value="Bact_Acetyltransf"/>
</dbReference>
<evidence type="ECO:0000313" key="4">
    <source>
        <dbReference type="EMBL" id="HIQ67257.1"/>
    </source>
</evidence>
<protein>
    <submittedName>
        <fullName evidence="4">GNAT family N-acetyltransferase</fullName>
    </submittedName>
</protein>
<dbReference type="InterPro" id="IPR000182">
    <property type="entry name" value="GNAT_dom"/>
</dbReference>
<dbReference type="PANTHER" id="PTHR43877:SF2">
    <property type="entry name" value="AMINOALKYLPHOSPHONATE N-ACETYLTRANSFERASE-RELATED"/>
    <property type="match status" value="1"/>
</dbReference>
<comment type="caution">
    <text evidence="4">The sequence shown here is derived from an EMBL/GenBank/DDBJ whole genome shotgun (WGS) entry which is preliminary data.</text>
</comment>
<dbReference type="PROSITE" id="PS51186">
    <property type="entry name" value="GNAT"/>
    <property type="match status" value="1"/>
</dbReference>
<reference evidence="4" key="1">
    <citation type="submission" date="2020-10" db="EMBL/GenBank/DDBJ databases">
        <authorList>
            <person name="Gilroy R."/>
        </authorList>
    </citation>
    <scope>NUCLEOTIDE SEQUENCE</scope>
    <source>
        <strain evidence="4">13361</strain>
    </source>
</reference>
<evidence type="ECO:0000259" key="3">
    <source>
        <dbReference type="PROSITE" id="PS51186"/>
    </source>
</evidence>
<proteinExistence type="predicted"/>
<evidence type="ECO:0000313" key="5">
    <source>
        <dbReference type="Proteomes" id="UP000886796"/>
    </source>
</evidence>
<sequence>MVLEAKDALGRVPRLNPDLLDVQKHYLDTGDMFWLAIDQQNRVIGCIGYNAIPGTTEVKLHRLYVKAVRKRQGIGSRLLQTAERHLKAQGKTAAHVHLGGKEYFESHHFYPKHGYIAYAPSQMKKEL</sequence>